<keyword evidence="3" id="KW-1185">Reference proteome</keyword>
<dbReference type="OrthoDB" id="10592451at2759"/>
<evidence type="ECO:0000256" key="1">
    <source>
        <dbReference type="SAM" id="MobiDB-lite"/>
    </source>
</evidence>
<dbReference type="Proteomes" id="UP000838412">
    <property type="component" value="Chromosome 5"/>
</dbReference>
<sequence>MFDSKNGLSAGLTGNGSECVRCHAGAAFEAAQPVKEPPLIRPVHLLLSPAKPGASTLLHSPERKPRYGRDFKGGWQEKDPAML</sequence>
<proteinExistence type="predicted"/>
<feature type="compositionally biased region" description="Basic and acidic residues" evidence="1">
    <location>
        <begin position="60"/>
        <end position="83"/>
    </location>
</feature>
<dbReference type="AlphaFoldDB" id="A0A8K0EWZ9"/>
<gene>
    <name evidence="2" type="primary">Hypp3238</name>
    <name evidence="2" type="ORF">BLAG_LOCUS19631</name>
</gene>
<evidence type="ECO:0000313" key="3">
    <source>
        <dbReference type="Proteomes" id="UP000838412"/>
    </source>
</evidence>
<feature type="region of interest" description="Disordered" evidence="1">
    <location>
        <begin position="51"/>
        <end position="83"/>
    </location>
</feature>
<reference evidence="2" key="1">
    <citation type="submission" date="2022-01" db="EMBL/GenBank/DDBJ databases">
        <authorList>
            <person name="Braso-Vives M."/>
        </authorList>
    </citation>
    <scope>NUCLEOTIDE SEQUENCE</scope>
</reference>
<organism evidence="2 3">
    <name type="scientific">Branchiostoma lanceolatum</name>
    <name type="common">Common lancelet</name>
    <name type="synonym">Amphioxus lanceolatum</name>
    <dbReference type="NCBI Taxonomy" id="7740"/>
    <lineage>
        <taxon>Eukaryota</taxon>
        <taxon>Metazoa</taxon>
        <taxon>Chordata</taxon>
        <taxon>Cephalochordata</taxon>
        <taxon>Leptocardii</taxon>
        <taxon>Amphioxiformes</taxon>
        <taxon>Branchiostomatidae</taxon>
        <taxon>Branchiostoma</taxon>
    </lineage>
</organism>
<evidence type="ECO:0000313" key="2">
    <source>
        <dbReference type="EMBL" id="CAH1265742.1"/>
    </source>
</evidence>
<protein>
    <submittedName>
        <fullName evidence="2">Hypp3238 protein</fullName>
    </submittedName>
</protein>
<name>A0A8K0EWZ9_BRALA</name>
<dbReference type="EMBL" id="OV696690">
    <property type="protein sequence ID" value="CAH1265742.1"/>
    <property type="molecule type" value="Genomic_DNA"/>
</dbReference>
<accession>A0A8K0EWZ9</accession>